<keyword evidence="4" id="KW-0812">Transmembrane</keyword>
<sequence>MSVSSDQHCATVGQAMQLHQELLALGIRPNILFLKALLVLHLRAGQSEPALALLTDLKAEGFTPDQETLDQLVMTCAIAENWAAVKQVQESLVAQGLKPSTQPLSAVLLHYYTLGAWETVTRMHEAMIKAGLHTGTDMYQIVLSSCNHQRAWHRSARILEDARDLSLNTRYRLYRWFLTSLASAGEYDLLVSTFLKTIEEKLGISVDDCSQLQSTCRKLGTLSTAILLYNIYKTSCRRPFSLELFSVLLLWCQLNKQVDEAVELWENHLDQGQQVTASSRHCFLHILQDAKRWKTVREVVLRAEQETVASGEEFDEAKKSPRNPHLELQDYQMLLNSYCQLEQWNESLQLFLRLAEETDADKKPKLSIFMWRNATWACEILGKPALWVRISVLILAKQLWSNIDEYTFLYCDVIFGLGSCGHVDRALQFFEQLLLEVEPHLRLYNAATQAAVTNHRCIQAVEIMRNCINSGATEPLTLAQFEDQVYLNLHGMNGYSAQVLTIIWLAAIMRCLYSGHYTPFLHFVSIITGKDRHRHRQFVPRGHRRAHQPYSVKDATEALLSGLNAPFHVDPTNTGRYISPLPVFLRWMHSITTSVNEEEIIAALCRRLEAINHPSLNVATCGAPVNCKPESEAFHTDVVMETAVDEEVQDHKSCSDTSRAIAALQASDWQAANAASEQPTTSFRGLWPEWHSTRDETKVSPPQAPVLGQTEQVLEKGCAPSDERRAPARQESLPEAGRKECEAEAKDKESEAEEQDKWYYWELDEKESLSEAGEKGCATEAEDKWCTCKPWALPEAESNKTPLTPSAMNQNHRALPKTLTKDEEVQFYAIEAQNFMPLHVFKFILAFVILIRDLKTRSAVHQFDNIGPMIALSVANGVIVPSLGNFWSRACPKRDPLRIADFMYGVSCVLVYLNFLNMVYVDAALIQPTQYLVVIPAQNLGYMVTTFEMRQRRNHGIWRVLMLFGFCGIGDWLCLSAHRSIVASLLSFFLMSLMPCLVALFFPRATAALGDKEAKEHPPLEKEGWEYLPLEKEGRSTYP</sequence>
<feature type="compositionally biased region" description="Basic and acidic residues" evidence="3">
    <location>
        <begin position="736"/>
        <end position="754"/>
    </location>
</feature>
<dbReference type="AlphaFoldDB" id="A0AAE0L9R8"/>
<feature type="transmembrane region" description="Helical" evidence="4">
    <location>
        <begin position="956"/>
        <end position="975"/>
    </location>
</feature>
<comment type="caution">
    <text evidence="5">The sequence shown here is derived from an EMBL/GenBank/DDBJ whole genome shotgun (WGS) entry which is preliminary data.</text>
</comment>
<dbReference type="PANTHER" id="PTHR47447">
    <property type="entry name" value="OS03G0856100 PROTEIN"/>
    <property type="match status" value="1"/>
</dbReference>
<reference evidence="5 6" key="1">
    <citation type="journal article" date="2015" name="Genome Biol. Evol.">
        <title>Comparative Genomics of a Bacterivorous Green Alga Reveals Evolutionary Causalities and Consequences of Phago-Mixotrophic Mode of Nutrition.</title>
        <authorList>
            <person name="Burns J.A."/>
            <person name="Paasch A."/>
            <person name="Narechania A."/>
            <person name="Kim E."/>
        </authorList>
    </citation>
    <scope>NUCLEOTIDE SEQUENCE [LARGE SCALE GENOMIC DNA]</scope>
    <source>
        <strain evidence="5 6">PLY_AMNH</strain>
    </source>
</reference>
<organism evidence="5 6">
    <name type="scientific">Cymbomonas tetramitiformis</name>
    <dbReference type="NCBI Taxonomy" id="36881"/>
    <lineage>
        <taxon>Eukaryota</taxon>
        <taxon>Viridiplantae</taxon>
        <taxon>Chlorophyta</taxon>
        <taxon>Pyramimonadophyceae</taxon>
        <taxon>Pyramimonadales</taxon>
        <taxon>Pyramimonadaceae</taxon>
        <taxon>Cymbomonas</taxon>
    </lineage>
</organism>
<keyword evidence="4" id="KW-0472">Membrane</keyword>
<keyword evidence="2" id="KW-0677">Repeat</keyword>
<dbReference type="Gene3D" id="1.25.40.10">
    <property type="entry name" value="Tetratricopeptide repeat domain"/>
    <property type="match status" value="2"/>
</dbReference>
<evidence type="ECO:0000256" key="4">
    <source>
        <dbReference type="SAM" id="Phobius"/>
    </source>
</evidence>
<feature type="transmembrane region" description="Helical" evidence="4">
    <location>
        <begin position="835"/>
        <end position="854"/>
    </location>
</feature>
<keyword evidence="4" id="KW-1133">Transmembrane helix</keyword>
<name>A0AAE0L9R8_9CHLO</name>
<accession>A0AAE0L9R8</accession>
<evidence type="ECO:0000256" key="2">
    <source>
        <dbReference type="ARBA" id="ARBA00022737"/>
    </source>
</evidence>
<evidence type="ECO:0000313" key="6">
    <source>
        <dbReference type="Proteomes" id="UP001190700"/>
    </source>
</evidence>
<dbReference type="Pfam" id="PF01535">
    <property type="entry name" value="PPR"/>
    <property type="match status" value="1"/>
</dbReference>
<dbReference type="PANTHER" id="PTHR47447:SF17">
    <property type="entry name" value="OS12G0638900 PROTEIN"/>
    <property type="match status" value="1"/>
</dbReference>
<evidence type="ECO:0000256" key="1">
    <source>
        <dbReference type="ARBA" id="ARBA00007626"/>
    </source>
</evidence>
<dbReference type="EMBL" id="LGRX02006308">
    <property type="protein sequence ID" value="KAK3276950.1"/>
    <property type="molecule type" value="Genomic_DNA"/>
</dbReference>
<dbReference type="InterPro" id="IPR002885">
    <property type="entry name" value="PPR_rpt"/>
</dbReference>
<evidence type="ECO:0008006" key="7">
    <source>
        <dbReference type="Google" id="ProtNLM"/>
    </source>
</evidence>
<feature type="transmembrane region" description="Helical" evidence="4">
    <location>
        <begin position="866"/>
        <end position="887"/>
    </location>
</feature>
<evidence type="ECO:0000256" key="3">
    <source>
        <dbReference type="SAM" id="MobiDB-lite"/>
    </source>
</evidence>
<feature type="transmembrane region" description="Helical" evidence="4">
    <location>
        <begin position="902"/>
        <end position="921"/>
    </location>
</feature>
<dbReference type="Proteomes" id="UP001190700">
    <property type="component" value="Unassembled WGS sequence"/>
</dbReference>
<evidence type="ECO:0000313" key="5">
    <source>
        <dbReference type="EMBL" id="KAK3276950.1"/>
    </source>
</evidence>
<protein>
    <recommendedName>
        <fullName evidence="7">Pentatricopeptide repeat-containing protein</fullName>
    </recommendedName>
</protein>
<feature type="transmembrane region" description="Helical" evidence="4">
    <location>
        <begin position="981"/>
        <end position="1002"/>
    </location>
</feature>
<feature type="region of interest" description="Disordered" evidence="3">
    <location>
        <begin position="716"/>
        <end position="754"/>
    </location>
</feature>
<keyword evidence="6" id="KW-1185">Reference proteome</keyword>
<comment type="similarity">
    <text evidence="1">Belongs to the PPR family. P subfamily.</text>
</comment>
<proteinExistence type="inferred from homology"/>
<gene>
    <name evidence="5" type="ORF">CYMTET_15011</name>
</gene>
<dbReference type="InterPro" id="IPR011990">
    <property type="entry name" value="TPR-like_helical_dom_sf"/>
</dbReference>